<dbReference type="EMBL" id="VTUX01000003">
    <property type="protein sequence ID" value="KAA1192704.1"/>
    <property type="molecule type" value="Genomic_DNA"/>
</dbReference>
<evidence type="ECO:0000313" key="2">
    <source>
        <dbReference type="Proteomes" id="UP000323708"/>
    </source>
</evidence>
<dbReference type="AlphaFoldDB" id="A0A5B0X031"/>
<name>A0A5B0X031_9GAMM</name>
<organism evidence="1 2">
    <name type="scientific">Pseudohalioglobus sediminis</name>
    <dbReference type="NCBI Taxonomy" id="2606449"/>
    <lineage>
        <taxon>Bacteria</taxon>
        <taxon>Pseudomonadati</taxon>
        <taxon>Pseudomonadota</taxon>
        <taxon>Gammaproteobacteria</taxon>
        <taxon>Cellvibrionales</taxon>
        <taxon>Halieaceae</taxon>
        <taxon>Pseudohalioglobus</taxon>
    </lineage>
</organism>
<keyword evidence="2" id="KW-1185">Reference proteome</keyword>
<accession>A0A5B0X031</accession>
<comment type="caution">
    <text evidence="1">The sequence shown here is derived from an EMBL/GenBank/DDBJ whole genome shotgun (WGS) entry which is preliminary data.</text>
</comment>
<gene>
    <name evidence="1" type="ORF">F0M18_08590</name>
</gene>
<evidence type="ECO:0000313" key="1">
    <source>
        <dbReference type="EMBL" id="KAA1192704.1"/>
    </source>
</evidence>
<evidence type="ECO:0008006" key="3">
    <source>
        <dbReference type="Google" id="ProtNLM"/>
    </source>
</evidence>
<sequence>MIELLNNQLTFRFPEVHRKAACSIDFQRTLRIPDDNREYPLPPGLGRFPVEHVDDYAHKLPDTWRTHGGVFIPMYQSEALWINFSGGYPCAVKIAAGKINAVFGEPWSNGLSGSPQDYAVIPEQPWLDGFNVSEDFIRQFVAMPLGEGFTAEEQITGAAEHGGLQIIVYPMKRDVYVEQFERTFEADIDYFDIPMFSRRVCESAAPDMGLAPGGLMRQEIYEDEYGIDAWDQDNGFRCFIHLANSEQYLAITGHKPPHRPPTTSDYTSAGLPWFDYYSDGKALSGSDTLGQLTSVAAKVIEKGKGLLPDNDPVHPKTVKIISKGNLVREGEF</sequence>
<protein>
    <recommendedName>
        <fullName evidence="3">Integral membrane protein</fullName>
    </recommendedName>
</protein>
<dbReference type="Proteomes" id="UP000323708">
    <property type="component" value="Unassembled WGS sequence"/>
</dbReference>
<reference evidence="1 2" key="1">
    <citation type="submission" date="2019-09" db="EMBL/GenBank/DDBJ databases">
        <authorList>
            <person name="Chen X.-Y."/>
        </authorList>
    </citation>
    <scope>NUCLEOTIDE SEQUENCE [LARGE SCALE GENOMIC DNA]</scope>
    <source>
        <strain evidence="1 2">NY5</strain>
    </source>
</reference>
<proteinExistence type="predicted"/>